<evidence type="ECO:0000256" key="5">
    <source>
        <dbReference type="PIRSR" id="PIRSR004846-1"/>
    </source>
</evidence>
<dbReference type="PIRSF" id="PIRSF004846">
    <property type="entry name" value="ModA"/>
    <property type="match status" value="1"/>
</dbReference>
<evidence type="ECO:0000256" key="2">
    <source>
        <dbReference type="ARBA" id="ARBA00022505"/>
    </source>
</evidence>
<feature type="binding site" evidence="5">
    <location>
        <position position="198"/>
    </location>
    <ligand>
        <name>molybdate</name>
        <dbReference type="ChEBI" id="CHEBI:36264"/>
    </ligand>
</feature>
<sequence length="262" mass="27884">MTHLNKSKRVLLVCLSAVVTVLTACGGDKADSGDESVTLTVSAAASLTDALQETAEMFHEEHPEIKVDFNFGGSGALQQQISNGAPADMFFSASSDDFKVLLENGSIAKENSVSLLHNELVLITPKDNETVTSFDDIEDASRIAVGTPDSVPAGQYSMQTIDTLGLTADLEQKLVYAEDVRAVLTYVERGEVDAGLVYRTDALTSDSVGIADTAPAGAHEPIVYPVGLIQESDNAEAAETFYEYLQSADALAVFEKYGFTAE</sequence>
<proteinExistence type="inferred from homology"/>
<dbReference type="GO" id="GO:0015689">
    <property type="term" value="P:molybdate ion transport"/>
    <property type="evidence" value="ECO:0007669"/>
    <property type="project" value="InterPro"/>
</dbReference>
<evidence type="ECO:0000313" key="8">
    <source>
        <dbReference type="Proteomes" id="UP000044136"/>
    </source>
</evidence>
<keyword evidence="2 5" id="KW-0500">Molybdenum</keyword>
<reference evidence="7 8" key="1">
    <citation type="submission" date="2014-07" db="EMBL/GenBank/DDBJ databases">
        <authorList>
            <person name="Urmite Genomes Urmite Genomes"/>
        </authorList>
    </citation>
    <scope>NUCLEOTIDE SEQUENCE [LARGE SCALE GENOMIC DNA]</scope>
    <source>
        <strain evidence="7 8">13MG44_air</strain>
    </source>
</reference>
<protein>
    <submittedName>
        <fullName evidence="7">Molybdate-binding periplasmic protein</fullName>
    </submittedName>
</protein>
<evidence type="ECO:0000313" key="7">
    <source>
        <dbReference type="EMBL" id="CEA02319.1"/>
    </source>
</evidence>
<dbReference type="InterPro" id="IPR005950">
    <property type="entry name" value="ModA"/>
</dbReference>
<organism evidence="7 8">
    <name type="scientific">Jeotgalicoccus saudimassiliensis</name>
    <dbReference type="NCBI Taxonomy" id="1461582"/>
    <lineage>
        <taxon>Bacteria</taxon>
        <taxon>Bacillati</taxon>
        <taxon>Bacillota</taxon>
        <taxon>Bacilli</taxon>
        <taxon>Bacillales</taxon>
        <taxon>Staphylococcaceae</taxon>
        <taxon>Jeotgalicoccus</taxon>
    </lineage>
</organism>
<keyword evidence="4 6" id="KW-0732">Signal</keyword>
<evidence type="ECO:0000256" key="6">
    <source>
        <dbReference type="SAM" id="SignalP"/>
    </source>
</evidence>
<dbReference type="eggNOG" id="COG0725">
    <property type="taxonomic scope" value="Bacteria"/>
</dbReference>
<feature type="binding site" evidence="5">
    <location>
        <position position="74"/>
    </location>
    <ligand>
        <name>molybdate</name>
        <dbReference type="ChEBI" id="CHEBI:36264"/>
    </ligand>
</feature>
<comment type="similarity">
    <text evidence="1">Belongs to the bacterial solute-binding protein ModA family.</text>
</comment>
<feature type="signal peptide" evidence="6">
    <location>
        <begin position="1"/>
        <end position="26"/>
    </location>
</feature>
<feature type="binding site" evidence="5">
    <location>
        <position position="46"/>
    </location>
    <ligand>
        <name>molybdate</name>
        <dbReference type="ChEBI" id="CHEBI:36264"/>
    </ligand>
</feature>
<dbReference type="CDD" id="cd13537">
    <property type="entry name" value="PBP2_YvgL_like"/>
    <property type="match status" value="1"/>
</dbReference>
<dbReference type="EMBL" id="CCSE01000001">
    <property type="protein sequence ID" value="CEA02319.1"/>
    <property type="molecule type" value="Genomic_DNA"/>
</dbReference>
<accession>A0A078M7N6</accession>
<dbReference type="RefSeq" id="WP_052108906.1">
    <property type="nucleotide sequence ID" value="NZ_CCSE01000001.1"/>
</dbReference>
<dbReference type="GO" id="GO:0030973">
    <property type="term" value="F:molybdate ion binding"/>
    <property type="evidence" value="ECO:0007669"/>
    <property type="project" value="UniProtKB-ARBA"/>
</dbReference>
<evidence type="ECO:0000256" key="3">
    <source>
        <dbReference type="ARBA" id="ARBA00022723"/>
    </source>
</evidence>
<dbReference type="InterPro" id="IPR041879">
    <property type="entry name" value="YvgL-like_PBP2"/>
</dbReference>
<dbReference type="OrthoDB" id="9785015at2"/>
<dbReference type="NCBIfam" id="TIGR01256">
    <property type="entry name" value="modA"/>
    <property type="match status" value="1"/>
</dbReference>
<keyword evidence="3 5" id="KW-0479">Metal-binding</keyword>
<feature type="chain" id="PRO_5039660767" evidence="6">
    <location>
        <begin position="27"/>
        <end position="262"/>
    </location>
</feature>
<name>A0A078M7N6_9STAP</name>
<gene>
    <name evidence="7" type="primary">modA_2</name>
    <name evidence="7" type="ORF">BN1048_01674</name>
</gene>
<dbReference type="STRING" id="1461582.BN1048_01674"/>
<dbReference type="PANTHER" id="PTHR30632:SF0">
    <property type="entry name" value="SULFATE-BINDING PROTEIN"/>
    <property type="match status" value="1"/>
</dbReference>
<dbReference type="Gene3D" id="3.40.190.10">
    <property type="entry name" value="Periplasmic binding protein-like II"/>
    <property type="match status" value="2"/>
</dbReference>
<dbReference type="PROSITE" id="PS51257">
    <property type="entry name" value="PROKAR_LIPOPROTEIN"/>
    <property type="match status" value="1"/>
</dbReference>
<dbReference type="GO" id="GO:1901359">
    <property type="term" value="F:tungstate binding"/>
    <property type="evidence" value="ECO:0007669"/>
    <property type="project" value="UniProtKB-ARBA"/>
</dbReference>
<dbReference type="Pfam" id="PF13531">
    <property type="entry name" value="SBP_bac_11"/>
    <property type="match status" value="1"/>
</dbReference>
<evidence type="ECO:0000256" key="4">
    <source>
        <dbReference type="ARBA" id="ARBA00022729"/>
    </source>
</evidence>
<dbReference type="SUPFAM" id="SSF53850">
    <property type="entry name" value="Periplasmic binding protein-like II"/>
    <property type="match status" value="1"/>
</dbReference>
<feature type="binding site" evidence="5">
    <location>
        <position position="180"/>
    </location>
    <ligand>
        <name>molybdate</name>
        <dbReference type="ChEBI" id="CHEBI:36264"/>
    </ligand>
</feature>
<feature type="binding site" evidence="5">
    <location>
        <position position="153"/>
    </location>
    <ligand>
        <name>molybdate</name>
        <dbReference type="ChEBI" id="CHEBI:36264"/>
    </ligand>
</feature>
<dbReference type="FunFam" id="3.40.190.10:FF:000035">
    <property type="entry name" value="Molybdate ABC transporter substrate-binding protein"/>
    <property type="match status" value="1"/>
</dbReference>
<dbReference type="PANTHER" id="PTHR30632">
    <property type="entry name" value="MOLYBDATE-BINDING PERIPLASMIC PROTEIN"/>
    <property type="match status" value="1"/>
</dbReference>
<dbReference type="HOGENOM" id="CLU_065520_3_1_9"/>
<dbReference type="Proteomes" id="UP000044136">
    <property type="component" value="Unassembled WGS sequence"/>
</dbReference>
<dbReference type="GO" id="GO:0046872">
    <property type="term" value="F:metal ion binding"/>
    <property type="evidence" value="ECO:0007669"/>
    <property type="project" value="UniProtKB-KW"/>
</dbReference>
<evidence type="ECO:0000256" key="1">
    <source>
        <dbReference type="ARBA" id="ARBA00009175"/>
    </source>
</evidence>
<dbReference type="AlphaFoldDB" id="A0A078M7N6"/>
<dbReference type="InterPro" id="IPR050682">
    <property type="entry name" value="ModA/WtpA"/>
</dbReference>
<keyword evidence="8" id="KW-1185">Reference proteome</keyword>